<dbReference type="Pfam" id="PF08031">
    <property type="entry name" value="BBE"/>
    <property type="match status" value="1"/>
</dbReference>
<gene>
    <name evidence="2" type="ORF">EDS130_LOCUS301</name>
    <name evidence="3" type="ORF">XAT740_LOCUS26190</name>
</gene>
<keyword evidence="4" id="KW-1185">Reference proteome</keyword>
<proteinExistence type="predicted"/>
<accession>A0A813MKG4</accession>
<evidence type="ECO:0000313" key="3">
    <source>
        <dbReference type="EMBL" id="CAF1249734.1"/>
    </source>
</evidence>
<organism evidence="2 5">
    <name type="scientific">Adineta ricciae</name>
    <name type="common">Rotifer</name>
    <dbReference type="NCBI Taxonomy" id="249248"/>
    <lineage>
        <taxon>Eukaryota</taxon>
        <taxon>Metazoa</taxon>
        <taxon>Spiralia</taxon>
        <taxon>Gnathifera</taxon>
        <taxon>Rotifera</taxon>
        <taxon>Eurotatoria</taxon>
        <taxon>Bdelloidea</taxon>
        <taxon>Adinetida</taxon>
        <taxon>Adinetidae</taxon>
        <taxon>Adineta</taxon>
    </lineage>
</organism>
<feature type="domain" description="Berberine/berberine-like" evidence="1">
    <location>
        <begin position="46"/>
        <end position="80"/>
    </location>
</feature>
<evidence type="ECO:0000313" key="4">
    <source>
        <dbReference type="Proteomes" id="UP000663828"/>
    </source>
</evidence>
<dbReference type="Proteomes" id="UP000663828">
    <property type="component" value="Unassembled WGS sequence"/>
</dbReference>
<protein>
    <recommendedName>
        <fullName evidence="1">Berberine/berberine-like domain-containing protein</fullName>
    </recommendedName>
</protein>
<dbReference type="EMBL" id="CAJNOJ010000001">
    <property type="protein sequence ID" value="CAF0721593.1"/>
    <property type="molecule type" value="Genomic_DNA"/>
</dbReference>
<evidence type="ECO:0000313" key="2">
    <source>
        <dbReference type="EMBL" id="CAF0721593.1"/>
    </source>
</evidence>
<dbReference type="InterPro" id="IPR016169">
    <property type="entry name" value="FAD-bd_PCMH_sub2"/>
</dbReference>
<evidence type="ECO:0000313" key="5">
    <source>
        <dbReference type="Proteomes" id="UP000663852"/>
    </source>
</evidence>
<evidence type="ECO:0000259" key="1">
    <source>
        <dbReference type="Pfam" id="PF08031"/>
    </source>
</evidence>
<dbReference type="OrthoDB" id="9983560at2759"/>
<dbReference type="Proteomes" id="UP000663852">
    <property type="component" value="Unassembled WGS sequence"/>
</dbReference>
<dbReference type="InterPro" id="IPR012951">
    <property type="entry name" value="BBE"/>
</dbReference>
<dbReference type="Gene3D" id="3.30.465.10">
    <property type="match status" value="1"/>
</dbReference>
<dbReference type="GO" id="GO:0050660">
    <property type="term" value="F:flavin adenine dinucleotide binding"/>
    <property type="evidence" value="ECO:0007669"/>
    <property type="project" value="InterPro"/>
</dbReference>
<sequence length="90" mass="10141">MIYSQSLNDNASQEDQDKLATVVADKIALLKTIFGDSQSTAYMIKADSNEVNWQQKFFGTTELYRQLKTIKDKIDPNDLLSCKKCVGSDD</sequence>
<dbReference type="GO" id="GO:0016491">
    <property type="term" value="F:oxidoreductase activity"/>
    <property type="evidence" value="ECO:0007669"/>
    <property type="project" value="InterPro"/>
</dbReference>
<dbReference type="EMBL" id="CAJNOR010002116">
    <property type="protein sequence ID" value="CAF1249734.1"/>
    <property type="molecule type" value="Genomic_DNA"/>
</dbReference>
<reference evidence="2" key="1">
    <citation type="submission" date="2021-02" db="EMBL/GenBank/DDBJ databases">
        <authorList>
            <person name="Nowell W R."/>
        </authorList>
    </citation>
    <scope>NUCLEOTIDE SEQUENCE</scope>
</reference>
<dbReference type="AlphaFoldDB" id="A0A813MKG4"/>
<comment type="caution">
    <text evidence="2">The sequence shown here is derived from an EMBL/GenBank/DDBJ whole genome shotgun (WGS) entry which is preliminary data.</text>
</comment>
<name>A0A813MKG4_ADIRI</name>